<organism evidence="3 4">
    <name type="scientific">Agrocybe pediades</name>
    <dbReference type="NCBI Taxonomy" id="84607"/>
    <lineage>
        <taxon>Eukaryota</taxon>
        <taxon>Fungi</taxon>
        <taxon>Dikarya</taxon>
        <taxon>Basidiomycota</taxon>
        <taxon>Agaricomycotina</taxon>
        <taxon>Agaricomycetes</taxon>
        <taxon>Agaricomycetidae</taxon>
        <taxon>Agaricales</taxon>
        <taxon>Agaricineae</taxon>
        <taxon>Strophariaceae</taxon>
        <taxon>Agrocybe</taxon>
    </lineage>
</organism>
<reference evidence="3 4" key="1">
    <citation type="submission" date="2019-12" db="EMBL/GenBank/DDBJ databases">
        <authorList>
            <person name="Floudas D."/>
            <person name="Bentzer J."/>
            <person name="Ahren D."/>
            <person name="Johansson T."/>
            <person name="Persson P."/>
            <person name="Tunlid A."/>
        </authorList>
    </citation>
    <scope>NUCLEOTIDE SEQUENCE [LARGE SCALE GENOMIC DNA]</scope>
    <source>
        <strain evidence="3 4">CBS 102.39</strain>
    </source>
</reference>
<feature type="transmembrane region" description="Helical" evidence="1">
    <location>
        <begin position="200"/>
        <end position="224"/>
    </location>
</feature>
<comment type="caution">
    <text evidence="3">The sequence shown here is derived from an EMBL/GenBank/DDBJ whole genome shotgun (WGS) entry which is preliminary data.</text>
</comment>
<feature type="transmembrane region" description="Helical" evidence="1">
    <location>
        <begin position="15"/>
        <end position="38"/>
    </location>
</feature>
<feature type="domain" description="DUF6534" evidence="2">
    <location>
        <begin position="168"/>
        <end position="254"/>
    </location>
</feature>
<feature type="transmembrane region" description="Helical" evidence="1">
    <location>
        <begin position="158"/>
        <end position="179"/>
    </location>
</feature>
<keyword evidence="1" id="KW-0812">Transmembrane</keyword>
<keyword evidence="1" id="KW-0472">Membrane</keyword>
<feature type="transmembrane region" description="Helical" evidence="1">
    <location>
        <begin position="121"/>
        <end position="143"/>
    </location>
</feature>
<sequence length="356" mass="39331">MPLLGKPPIRLDLGATLIGAFVNTALFTFELAAAWYYFHTERGKKDRKVIRSIVMLNLVVDAVGSFAVCANAFTFLVIYLDDTRASGSHWTVELYVLTNSISAFVVQGFMVYRYERLSRNYFVVLPINLLMLFDFGASIWLIVTARGHQRSIERYADLRVVIIVLAEAAFTDICINAALIWKLRMSSTNNMGTRHLVDRIVTYTIVTGCTTSIFALSVLIAYLIYPPSTISAAFAFNLGRVYTLTMIFTLISRDKLSRDPVFHVAIETEWGDSATRANSPPLSTPSTIQGGMQFARPPLHGSPCASSRLRSVSAPPPRISYDLDDASVYESAVSTLTQLSHSSQKEVAAENNSSGV</sequence>
<evidence type="ECO:0000256" key="1">
    <source>
        <dbReference type="SAM" id="Phobius"/>
    </source>
</evidence>
<keyword evidence="1" id="KW-1133">Transmembrane helix</keyword>
<keyword evidence="4" id="KW-1185">Reference proteome</keyword>
<dbReference type="PANTHER" id="PTHR40465:SF1">
    <property type="entry name" value="DUF6534 DOMAIN-CONTAINING PROTEIN"/>
    <property type="match status" value="1"/>
</dbReference>
<evidence type="ECO:0000313" key="3">
    <source>
        <dbReference type="EMBL" id="KAF4614614.1"/>
    </source>
</evidence>
<dbReference type="InterPro" id="IPR045339">
    <property type="entry name" value="DUF6534"/>
</dbReference>
<feature type="transmembrane region" description="Helical" evidence="1">
    <location>
        <begin position="230"/>
        <end position="251"/>
    </location>
</feature>
<dbReference type="Proteomes" id="UP000521872">
    <property type="component" value="Unassembled WGS sequence"/>
</dbReference>
<dbReference type="EMBL" id="JAACJL010000044">
    <property type="protein sequence ID" value="KAF4614614.1"/>
    <property type="molecule type" value="Genomic_DNA"/>
</dbReference>
<gene>
    <name evidence="3" type="ORF">D9613_003399</name>
</gene>
<dbReference type="AlphaFoldDB" id="A0A8H4QP20"/>
<dbReference type="Pfam" id="PF20152">
    <property type="entry name" value="DUF6534"/>
    <property type="match status" value="1"/>
</dbReference>
<feature type="transmembrane region" description="Helical" evidence="1">
    <location>
        <begin position="58"/>
        <end position="80"/>
    </location>
</feature>
<name>A0A8H4QP20_9AGAR</name>
<protein>
    <recommendedName>
        <fullName evidence="2">DUF6534 domain-containing protein</fullName>
    </recommendedName>
</protein>
<evidence type="ECO:0000313" key="4">
    <source>
        <dbReference type="Proteomes" id="UP000521872"/>
    </source>
</evidence>
<accession>A0A8H4QP20</accession>
<proteinExistence type="predicted"/>
<dbReference type="PANTHER" id="PTHR40465">
    <property type="entry name" value="CHROMOSOME 1, WHOLE GENOME SHOTGUN SEQUENCE"/>
    <property type="match status" value="1"/>
</dbReference>
<feature type="transmembrane region" description="Helical" evidence="1">
    <location>
        <begin position="92"/>
        <end position="114"/>
    </location>
</feature>
<evidence type="ECO:0000259" key="2">
    <source>
        <dbReference type="Pfam" id="PF20152"/>
    </source>
</evidence>